<feature type="region of interest" description="Disordered" evidence="1">
    <location>
        <begin position="128"/>
        <end position="160"/>
    </location>
</feature>
<evidence type="ECO:0000313" key="2">
    <source>
        <dbReference type="EMBL" id="CAE7215409.1"/>
    </source>
</evidence>
<organism evidence="2 3">
    <name type="scientific">Symbiodinium necroappetens</name>
    <dbReference type="NCBI Taxonomy" id="1628268"/>
    <lineage>
        <taxon>Eukaryota</taxon>
        <taxon>Sar</taxon>
        <taxon>Alveolata</taxon>
        <taxon>Dinophyceae</taxon>
        <taxon>Suessiales</taxon>
        <taxon>Symbiodiniaceae</taxon>
        <taxon>Symbiodinium</taxon>
    </lineage>
</organism>
<proteinExistence type="predicted"/>
<evidence type="ECO:0000256" key="1">
    <source>
        <dbReference type="SAM" id="MobiDB-lite"/>
    </source>
</evidence>
<gene>
    <name evidence="2" type="primary">Kidins220</name>
    <name evidence="2" type="ORF">SNEC2469_LOCUS2443</name>
</gene>
<accession>A0A812JTJ5</accession>
<sequence length="256" mass="28381">MNSALHLVRRRRARRVGGSTLEDGFERLLSRESDDFFRSETQPAFVGQQDPKLAHLQIAALAKNLSMLDSLEEDLVKALDDLETAAHQAQLSQLGSVSAAYKFLRGCFRGQTLQDVTPLMEPLLSNAEEHHATSTPRQRASEQRQRFLSPTAAKRSWGSPTVGGGWGAHEGCFHGPRPVDRCPDVCEAASRSRWPLGPGRRSGDFMRPTMITKPSATAQASPCFSSAWPWLRSSCLMFKDLSRSFLPSRTGRTYPP</sequence>
<dbReference type="OrthoDB" id="10611417at2759"/>
<protein>
    <submittedName>
        <fullName evidence="2">Kidins220 protein</fullName>
    </submittedName>
</protein>
<name>A0A812JTJ5_9DINO</name>
<dbReference type="EMBL" id="CAJNJA010006780">
    <property type="protein sequence ID" value="CAE7215409.1"/>
    <property type="molecule type" value="Genomic_DNA"/>
</dbReference>
<comment type="caution">
    <text evidence="2">The sequence shown here is derived from an EMBL/GenBank/DDBJ whole genome shotgun (WGS) entry which is preliminary data.</text>
</comment>
<keyword evidence="3" id="KW-1185">Reference proteome</keyword>
<evidence type="ECO:0000313" key="3">
    <source>
        <dbReference type="Proteomes" id="UP000601435"/>
    </source>
</evidence>
<dbReference type="AlphaFoldDB" id="A0A812JTJ5"/>
<reference evidence="2" key="1">
    <citation type="submission" date="2021-02" db="EMBL/GenBank/DDBJ databases">
        <authorList>
            <person name="Dougan E. K."/>
            <person name="Rhodes N."/>
            <person name="Thang M."/>
            <person name="Chan C."/>
        </authorList>
    </citation>
    <scope>NUCLEOTIDE SEQUENCE</scope>
</reference>
<dbReference type="Proteomes" id="UP000601435">
    <property type="component" value="Unassembled WGS sequence"/>
</dbReference>